<dbReference type="PANTHER" id="PTHR22916">
    <property type="entry name" value="GLYCOSYLTRANSFERASE"/>
    <property type="match status" value="1"/>
</dbReference>
<reference evidence="2 3" key="1">
    <citation type="submission" date="2018-08" db="EMBL/GenBank/DDBJ databases">
        <title>Genomic Encyclopedia of Archaeal and Bacterial Type Strains, Phase II (KMG-II): from individual species to whole genera.</title>
        <authorList>
            <person name="Goeker M."/>
        </authorList>
    </citation>
    <scope>NUCLEOTIDE SEQUENCE [LARGE SCALE GENOMIC DNA]</scope>
    <source>
        <strain evidence="2 3">DSM 15986</strain>
    </source>
</reference>
<dbReference type="InterPro" id="IPR001173">
    <property type="entry name" value="Glyco_trans_2-like"/>
</dbReference>
<dbReference type="PANTHER" id="PTHR22916:SF3">
    <property type="entry name" value="UDP-GLCNAC:BETAGAL BETA-1,3-N-ACETYLGLUCOSAMINYLTRANSFERASE-LIKE PROTEIN 1"/>
    <property type="match status" value="1"/>
</dbReference>
<sequence length="280" mass="32799">MSKIEIIEILLPTFNGSSYLEVQLESIFEQTNQDWKLLIRDDGSTDETVSIIEKWQFNYPEKINIILDGQNRLGASGSFSKLMEYSSASYVMLCDQDDFWLPLKVEKSLNRLLKAETEFGKQTPIMICSDLEVVDEHLNPISRSFWKDRKDDPSILDDFEKLIAHSVVTGNTIMLNRAGINVSAPIKTNFFLHDQWISINVARYGKVIFINEPLLKYRQHTSNVLGSFKLNKRYLIKKVKSIPYYIRSWNKLKKELEMDFSLRKVVFFKLNYNWNKIFND</sequence>
<keyword evidence="2" id="KW-0808">Transferase</keyword>
<dbReference type="EMBL" id="QUNF01000004">
    <property type="protein sequence ID" value="REG91491.1"/>
    <property type="molecule type" value="Genomic_DNA"/>
</dbReference>
<dbReference type="Pfam" id="PF00535">
    <property type="entry name" value="Glycos_transf_2"/>
    <property type="match status" value="1"/>
</dbReference>
<comment type="caution">
    <text evidence="2">The sequence shown here is derived from an EMBL/GenBank/DDBJ whole genome shotgun (WGS) entry which is preliminary data.</text>
</comment>
<dbReference type="Gene3D" id="3.90.550.10">
    <property type="entry name" value="Spore Coat Polysaccharide Biosynthesis Protein SpsA, Chain A"/>
    <property type="match status" value="1"/>
</dbReference>
<dbReference type="CDD" id="cd04196">
    <property type="entry name" value="GT_2_like_d"/>
    <property type="match status" value="1"/>
</dbReference>
<evidence type="ECO:0000313" key="3">
    <source>
        <dbReference type="Proteomes" id="UP000256405"/>
    </source>
</evidence>
<dbReference type="RefSeq" id="WP_086540665.1">
    <property type="nucleotide sequence ID" value="NZ_MSSW01000010.1"/>
</dbReference>
<dbReference type="AlphaFoldDB" id="A0A3E0DZU7"/>
<dbReference type="InterPro" id="IPR029044">
    <property type="entry name" value="Nucleotide-diphossugar_trans"/>
</dbReference>
<accession>A0A3E0DZU7</accession>
<dbReference type="Proteomes" id="UP000256405">
    <property type="component" value="Unassembled WGS sequence"/>
</dbReference>
<name>A0A3E0DZU7_9BACT</name>
<proteinExistence type="predicted"/>
<dbReference type="GO" id="GO:0016758">
    <property type="term" value="F:hexosyltransferase activity"/>
    <property type="evidence" value="ECO:0007669"/>
    <property type="project" value="UniProtKB-ARBA"/>
</dbReference>
<feature type="domain" description="Glycosyltransferase 2-like" evidence="1">
    <location>
        <begin position="9"/>
        <end position="117"/>
    </location>
</feature>
<protein>
    <submittedName>
        <fullName evidence="2">Glycosyltransferase involved in cell wall biosynthesis</fullName>
    </submittedName>
</protein>
<evidence type="ECO:0000313" key="2">
    <source>
        <dbReference type="EMBL" id="REG91491.1"/>
    </source>
</evidence>
<evidence type="ECO:0000259" key="1">
    <source>
        <dbReference type="Pfam" id="PF00535"/>
    </source>
</evidence>
<organism evidence="2 3">
    <name type="scientific">Algoriphagus antarcticus</name>
    <dbReference type="NCBI Taxonomy" id="238540"/>
    <lineage>
        <taxon>Bacteria</taxon>
        <taxon>Pseudomonadati</taxon>
        <taxon>Bacteroidota</taxon>
        <taxon>Cytophagia</taxon>
        <taxon>Cytophagales</taxon>
        <taxon>Cyclobacteriaceae</taxon>
        <taxon>Algoriphagus</taxon>
    </lineage>
</organism>
<dbReference type="OrthoDB" id="9802649at2"/>
<dbReference type="SUPFAM" id="SSF53448">
    <property type="entry name" value="Nucleotide-diphospho-sugar transferases"/>
    <property type="match status" value="1"/>
</dbReference>
<gene>
    <name evidence="2" type="ORF">C8N25_104105</name>
</gene>
<keyword evidence="3" id="KW-1185">Reference proteome</keyword>